<keyword evidence="2" id="KW-0732">Signal</keyword>
<dbReference type="Proteomes" id="UP000518288">
    <property type="component" value="Unassembled WGS sequence"/>
</dbReference>
<evidence type="ECO:0000259" key="3">
    <source>
        <dbReference type="Pfam" id="PF13386"/>
    </source>
</evidence>
<feature type="chain" id="PRO_5031250459" description="Urease accessory protein UreH-like transmembrane domain-containing protein" evidence="2">
    <location>
        <begin position="22"/>
        <end position="240"/>
    </location>
</feature>
<dbReference type="PANTHER" id="PTHR42208">
    <property type="entry name" value="HEAVY METAL TRANSPORTER-RELATED"/>
    <property type="match status" value="1"/>
</dbReference>
<dbReference type="PANTHER" id="PTHR42208:SF1">
    <property type="entry name" value="HEAVY METAL TRANSPORTER"/>
    <property type="match status" value="1"/>
</dbReference>
<evidence type="ECO:0000313" key="4">
    <source>
        <dbReference type="EMBL" id="NYG31137.1"/>
    </source>
</evidence>
<feature type="transmembrane region" description="Helical" evidence="1">
    <location>
        <begin position="134"/>
        <end position="156"/>
    </location>
</feature>
<protein>
    <recommendedName>
        <fullName evidence="3">Urease accessory protein UreH-like transmembrane domain-containing protein</fullName>
    </recommendedName>
</protein>
<feature type="signal peptide" evidence="2">
    <location>
        <begin position="1"/>
        <end position="21"/>
    </location>
</feature>
<dbReference type="Pfam" id="PF13386">
    <property type="entry name" value="DsbD_2"/>
    <property type="match status" value="1"/>
</dbReference>
<evidence type="ECO:0000313" key="5">
    <source>
        <dbReference type="Proteomes" id="UP000518288"/>
    </source>
</evidence>
<proteinExistence type="predicted"/>
<dbReference type="RefSeq" id="WP_179632097.1">
    <property type="nucleotide sequence ID" value="NZ_JACCFH010000001.1"/>
</dbReference>
<dbReference type="AlphaFoldDB" id="A0A7Y9U517"/>
<evidence type="ECO:0000256" key="1">
    <source>
        <dbReference type="SAM" id="Phobius"/>
    </source>
</evidence>
<accession>A0A7Y9U517</accession>
<evidence type="ECO:0000256" key="2">
    <source>
        <dbReference type="SAM" id="SignalP"/>
    </source>
</evidence>
<feature type="transmembrane region" description="Helical" evidence="1">
    <location>
        <begin position="210"/>
        <end position="231"/>
    </location>
</feature>
<gene>
    <name evidence="4" type="ORF">BDD16_000123</name>
</gene>
<keyword evidence="1" id="KW-0812">Transmembrane</keyword>
<name>A0A7Y9U517_9BURK</name>
<keyword evidence="1" id="KW-1133">Transmembrane helix</keyword>
<keyword evidence="5" id="KW-1185">Reference proteome</keyword>
<dbReference type="EMBL" id="JACCFH010000001">
    <property type="protein sequence ID" value="NYG31137.1"/>
    <property type="molecule type" value="Genomic_DNA"/>
</dbReference>
<organism evidence="4 5">
    <name type="scientific">Sphaerotilus montanus</name>
    <dbReference type="NCBI Taxonomy" id="522889"/>
    <lineage>
        <taxon>Bacteria</taxon>
        <taxon>Pseudomonadati</taxon>
        <taxon>Pseudomonadota</taxon>
        <taxon>Betaproteobacteria</taxon>
        <taxon>Burkholderiales</taxon>
        <taxon>Sphaerotilaceae</taxon>
        <taxon>Sphaerotilus</taxon>
    </lineage>
</organism>
<reference evidence="4 5" key="1">
    <citation type="submission" date="2020-07" db="EMBL/GenBank/DDBJ databases">
        <title>Genomic Encyclopedia of Archaeal and Bacterial Type Strains, Phase II (KMG-II): from individual species to whole genera.</title>
        <authorList>
            <person name="Goeker M."/>
        </authorList>
    </citation>
    <scope>NUCLEOTIDE SEQUENCE [LARGE SCALE GENOMIC DNA]</scope>
    <source>
        <strain evidence="4 5">DSM 21226</strain>
    </source>
</reference>
<keyword evidence="1" id="KW-0472">Membrane</keyword>
<sequence length="240" mass="24530">MTGALLLTAALMGLAGTPHCAAMCGAGCAAIARRCKPEQPSGAVAGMLVGRLVAYAVAGALAASLVGGLRWLAASAGWLRPVWTGLQVFLLLLGLWMLLKGALPESLAAWLERRGRPALPDGAARIRMPGEVKAAAWGLLWPALPCGLLHAALLMASVASTPVEGATVMAVFASTSVLGLLAGPALWLRWVPAALRSAGVRGEVSPASLSLRMAGATIVVLVGWSFGHALWTDTLAAWCA</sequence>
<comment type="caution">
    <text evidence="4">The sequence shown here is derived from an EMBL/GenBank/DDBJ whole genome shotgun (WGS) entry which is preliminary data.</text>
</comment>
<dbReference type="InterPro" id="IPR039447">
    <property type="entry name" value="UreH-like_TM_dom"/>
</dbReference>
<feature type="domain" description="Urease accessory protein UreH-like transmembrane" evidence="3">
    <location>
        <begin position="8"/>
        <end position="190"/>
    </location>
</feature>
<feature type="transmembrane region" description="Helical" evidence="1">
    <location>
        <begin position="168"/>
        <end position="190"/>
    </location>
</feature>
<feature type="transmembrane region" description="Helical" evidence="1">
    <location>
        <begin position="48"/>
        <end position="69"/>
    </location>
</feature>